<gene>
    <name evidence="1" type="ORF">ZIOFF_071982</name>
</gene>
<sequence length="86" mass="9740">MRNTSTMHTQYDVKEVQDHCNCLCTVSDLCSCSVRVVVFLLSVSQQEIVALYNHFYQLSRTAKGFISFNEFFSIPSTPSIPLLKTA</sequence>
<protein>
    <recommendedName>
        <fullName evidence="3">EF-hand domain-containing protein</fullName>
    </recommendedName>
</protein>
<comment type="caution">
    <text evidence="1">The sequence shown here is derived from an EMBL/GenBank/DDBJ whole genome shotgun (WGS) entry which is preliminary data.</text>
</comment>
<keyword evidence="2" id="KW-1185">Reference proteome</keyword>
<evidence type="ECO:0008006" key="3">
    <source>
        <dbReference type="Google" id="ProtNLM"/>
    </source>
</evidence>
<dbReference type="PANTHER" id="PTHR46971:SF1">
    <property type="entry name" value="CALCINEURIN B SUBUNIT (PROTEIN PHOSPHATASE 2B REGULATORY SUBUNIT)-LIKE PROTEIN"/>
    <property type="match status" value="1"/>
</dbReference>
<dbReference type="PANTHER" id="PTHR46971">
    <property type="entry name" value="CALCINEURIN B SUBUNIT (PROTEIN PHOSPHATASE 2B REGULATORY SUBUNIT)-LIKE PROTEIN"/>
    <property type="match status" value="1"/>
</dbReference>
<name>A0A8J5CAE7_ZINOF</name>
<dbReference type="Proteomes" id="UP000734854">
    <property type="component" value="Unassembled WGS sequence"/>
</dbReference>
<evidence type="ECO:0000313" key="2">
    <source>
        <dbReference type="Proteomes" id="UP000734854"/>
    </source>
</evidence>
<dbReference type="Gene3D" id="1.10.238.10">
    <property type="entry name" value="EF-hand"/>
    <property type="match status" value="1"/>
</dbReference>
<dbReference type="EMBL" id="JACMSC010000021">
    <property type="protein sequence ID" value="KAG6470902.1"/>
    <property type="molecule type" value="Genomic_DNA"/>
</dbReference>
<proteinExistence type="predicted"/>
<organism evidence="1 2">
    <name type="scientific">Zingiber officinale</name>
    <name type="common">Ginger</name>
    <name type="synonym">Amomum zingiber</name>
    <dbReference type="NCBI Taxonomy" id="94328"/>
    <lineage>
        <taxon>Eukaryota</taxon>
        <taxon>Viridiplantae</taxon>
        <taxon>Streptophyta</taxon>
        <taxon>Embryophyta</taxon>
        <taxon>Tracheophyta</taxon>
        <taxon>Spermatophyta</taxon>
        <taxon>Magnoliopsida</taxon>
        <taxon>Liliopsida</taxon>
        <taxon>Zingiberales</taxon>
        <taxon>Zingiberaceae</taxon>
        <taxon>Zingiber</taxon>
    </lineage>
</organism>
<reference evidence="1 2" key="1">
    <citation type="submission" date="2020-08" db="EMBL/GenBank/DDBJ databases">
        <title>Plant Genome Project.</title>
        <authorList>
            <person name="Zhang R.-G."/>
        </authorList>
    </citation>
    <scope>NUCLEOTIDE SEQUENCE [LARGE SCALE GENOMIC DNA]</scope>
    <source>
        <tissue evidence="1">Rhizome</tissue>
    </source>
</reference>
<evidence type="ECO:0000313" key="1">
    <source>
        <dbReference type="EMBL" id="KAG6470902.1"/>
    </source>
</evidence>
<accession>A0A8J5CAE7</accession>
<dbReference type="AlphaFoldDB" id="A0A8J5CAE7"/>